<evidence type="ECO:0000259" key="7">
    <source>
        <dbReference type="Pfam" id="PF10035"/>
    </source>
</evidence>
<gene>
    <name evidence="8" type="ORF">LPJSA22_01231</name>
</gene>
<dbReference type="PATRIC" id="fig|1590.306.peg.1231"/>
<keyword evidence="3 6" id="KW-0812">Transmembrane</keyword>
<dbReference type="Pfam" id="PF02588">
    <property type="entry name" value="YitT_membrane"/>
    <property type="match status" value="1"/>
</dbReference>
<keyword evidence="4 6" id="KW-1133">Transmembrane helix</keyword>
<dbReference type="InterPro" id="IPR015867">
    <property type="entry name" value="N-reg_PII/ATP_PRibTrfase_C"/>
</dbReference>
<name>A0A1E3KQV5_LACPN</name>
<sequence length="279" mass="30961">MVRAELKYIMKIALAVLVLAVSINMFLGPHHIAAGGVSGIGILFEAMVGINRAWIVLGCNFFLLILAALFLDRKDFLNTVYGSLMFPIVLRLVPEIKVTNDRLLAVIFGSIIFALGVAALYQIRASSGGTTIPPLIFKKYFGLNTAVGLFLIDTTVVCVSLFVFGFDEFLFAILSLGITSIVMTYVETGLNRKKAVLLVTAIPTDQIKARILLEGFKETVFGICEGQENKDKRMIFMVVNDQQYPRLKEIVQRIDAHSQMMVYNVAEVQGLNFTYHPIQ</sequence>
<feature type="transmembrane region" description="Helical" evidence="6">
    <location>
        <begin position="53"/>
        <end position="71"/>
    </location>
</feature>
<accession>A0A1E3KQV5</accession>
<evidence type="ECO:0000256" key="2">
    <source>
        <dbReference type="ARBA" id="ARBA00022475"/>
    </source>
</evidence>
<feature type="domain" description="DUF2179" evidence="7">
    <location>
        <begin position="225"/>
        <end position="270"/>
    </location>
</feature>
<evidence type="ECO:0000256" key="4">
    <source>
        <dbReference type="ARBA" id="ARBA00022989"/>
    </source>
</evidence>
<evidence type="ECO:0000256" key="5">
    <source>
        <dbReference type="ARBA" id="ARBA00023136"/>
    </source>
</evidence>
<dbReference type="Gene3D" id="3.30.70.120">
    <property type="match status" value="1"/>
</dbReference>
<reference evidence="8 9" key="1">
    <citation type="submission" date="2016-08" db="EMBL/GenBank/DDBJ databases">
        <title>Genome sequencing of Lactobacillus plantarum JSA22, isolated from fermented soybean paste.</title>
        <authorList>
            <person name="Choi H.S."/>
        </authorList>
    </citation>
    <scope>NUCLEOTIDE SEQUENCE [LARGE SCALE GENOMIC DNA]</scope>
    <source>
        <strain evidence="8 9">JSA22</strain>
    </source>
</reference>
<protein>
    <submittedName>
        <fullName evidence="8">UPF0750 membrane protein YitT</fullName>
    </submittedName>
</protein>
<keyword evidence="5 6" id="KW-0472">Membrane</keyword>
<feature type="transmembrane region" description="Helical" evidence="6">
    <location>
        <begin position="141"/>
        <end position="163"/>
    </location>
</feature>
<evidence type="ECO:0000313" key="9">
    <source>
        <dbReference type="Proteomes" id="UP000094892"/>
    </source>
</evidence>
<evidence type="ECO:0000256" key="1">
    <source>
        <dbReference type="ARBA" id="ARBA00004651"/>
    </source>
</evidence>
<dbReference type="Proteomes" id="UP000094892">
    <property type="component" value="Unassembled WGS sequence"/>
</dbReference>
<evidence type="ECO:0000256" key="3">
    <source>
        <dbReference type="ARBA" id="ARBA00022692"/>
    </source>
</evidence>
<dbReference type="GO" id="GO:0005886">
    <property type="term" value="C:plasma membrane"/>
    <property type="evidence" value="ECO:0007669"/>
    <property type="project" value="UniProtKB-SubCell"/>
</dbReference>
<keyword evidence="2" id="KW-1003">Cell membrane</keyword>
<feature type="transmembrane region" description="Helical" evidence="6">
    <location>
        <begin position="102"/>
        <end position="121"/>
    </location>
</feature>
<dbReference type="Pfam" id="PF10035">
    <property type="entry name" value="DUF2179"/>
    <property type="match status" value="1"/>
</dbReference>
<evidence type="ECO:0000256" key="6">
    <source>
        <dbReference type="SAM" id="Phobius"/>
    </source>
</evidence>
<dbReference type="EMBL" id="MCOL01000001">
    <property type="protein sequence ID" value="ODO61258.1"/>
    <property type="molecule type" value="Genomic_DNA"/>
</dbReference>
<comment type="caution">
    <text evidence="8">The sequence shown here is derived from an EMBL/GenBank/DDBJ whole genome shotgun (WGS) entry which is preliminary data.</text>
</comment>
<dbReference type="InterPro" id="IPR019264">
    <property type="entry name" value="DUF2179"/>
</dbReference>
<feature type="transmembrane region" description="Helical" evidence="6">
    <location>
        <begin position="169"/>
        <end position="186"/>
    </location>
</feature>
<dbReference type="AlphaFoldDB" id="A0A1E3KQV5"/>
<evidence type="ECO:0000313" key="8">
    <source>
        <dbReference type="EMBL" id="ODO61258.1"/>
    </source>
</evidence>
<proteinExistence type="predicted"/>
<dbReference type="InterPro" id="IPR003740">
    <property type="entry name" value="YitT"/>
</dbReference>
<comment type="subcellular location">
    <subcellularLocation>
        <location evidence="1">Cell membrane</location>
        <topology evidence="1">Multi-pass membrane protein</topology>
    </subcellularLocation>
</comment>
<dbReference type="PANTHER" id="PTHR33545:SF9">
    <property type="entry name" value="UPF0750 MEMBRANE PROTEIN YITE"/>
    <property type="match status" value="1"/>
</dbReference>
<organism evidence="8 9">
    <name type="scientific">Lactiplantibacillus plantarum</name>
    <name type="common">Lactobacillus plantarum</name>
    <dbReference type="NCBI Taxonomy" id="1590"/>
    <lineage>
        <taxon>Bacteria</taxon>
        <taxon>Bacillati</taxon>
        <taxon>Bacillota</taxon>
        <taxon>Bacilli</taxon>
        <taxon>Lactobacillales</taxon>
        <taxon>Lactobacillaceae</taxon>
        <taxon>Lactiplantibacillus</taxon>
    </lineage>
</organism>
<dbReference type="PIRSF" id="PIRSF006483">
    <property type="entry name" value="Membrane_protein_YitT"/>
    <property type="match status" value="1"/>
</dbReference>
<feature type="transmembrane region" description="Helical" evidence="6">
    <location>
        <begin position="12"/>
        <end position="33"/>
    </location>
</feature>
<dbReference type="PANTHER" id="PTHR33545">
    <property type="entry name" value="UPF0750 MEMBRANE PROTEIN YITT-RELATED"/>
    <property type="match status" value="1"/>
</dbReference>
<dbReference type="InterPro" id="IPR051461">
    <property type="entry name" value="UPF0750_membrane"/>
</dbReference>